<dbReference type="AlphaFoldDB" id="A0AAD4MV54"/>
<dbReference type="EMBL" id="JAKKPZ010000049">
    <property type="protein sequence ID" value="KAI1706276.1"/>
    <property type="molecule type" value="Genomic_DNA"/>
</dbReference>
<keyword evidence="3" id="KW-1185">Reference proteome</keyword>
<evidence type="ECO:0000313" key="3">
    <source>
        <dbReference type="Proteomes" id="UP001201812"/>
    </source>
</evidence>
<accession>A0AAD4MV54</accession>
<proteinExistence type="predicted"/>
<name>A0AAD4MV54_9BILA</name>
<comment type="caution">
    <text evidence="2">The sequence shown here is derived from an EMBL/GenBank/DDBJ whole genome shotgun (WGS) entry which is preliminary data.</text>
</comment>
<gene>
    <name evidence="2" type="ORF">DdX_13117</name>
</gene>
<dbReference type="Proteomes" id="UP001201812">
    <property type="component" value="Unassembled WGS sequence"/>
</dbReference>
<keyword evidence="1" id="KW-0732">Signal</keyword>
<sequence length="230" mass="25237">MGTIPFLLLSCLIATTAALGTQDCTKEAFETAQKAFTDRLDLSSDEYNWKDAEKFARKIFDLYGLGTLSVGGRSAESSFVVVCKAHERLMQALSDADVNWNTCFRQVFMLQNDVDPVNGKVFSGVFNLIRSQCGALFYPIVNNWDSCVSRVYNVSGGASCLKWTPDIQGQQAVCRSTTDSATCLQKAFNDVCGTPESNYIACETISAFFSGLYPLCVDQCKVEKYRGGSS</sequence>
<evidence type="ECO:0008006" key="4">
    <source>
        <dbReference type="Google" id="ProtNLM"/>
    </source>
</evidence>
<feature type="chain" id="PRO_5042167837" description="Secreted protein" evidence="1">
    <location>
        <begin position="19"/>
        <end position="230"/>
    </location>
</feature>
<evidence type="ECO:0000256" key="1">
    <source>
        <dbReference type="SAM" id="SignalP"/>
    </source>
</evidence>
<organism evidence="2 3">
    <name type="scientific">Ditylenchus destructor</name>
    <dbReference type="NCBI Taxonomy" id="166010"/>
    <lineage>
        <taxon>Eukaryota</taxon>
        <taxon>Metazoa</taxon>
        <taxon>Ecdysozoa</taxon>
        <taxon>Nematoda</taxon>
        <taxon>Chromadorea</taxon>
        <taxon>Rhabditida</taxon>
        <taxon>Tylenchina</taxon>
        <taxon>Tylenchomorpha</taxon>
        <taxon>Sphaerularioidea</taxon>
        <taxon>Anguinidae</taxon>
        <taxon>Anguininae</taxon>
        <taxon>Ditylenchus</taxon>
    </lineage>
</organism>
<feature type="signal peptide" evidence="1">
    <location>
        <begin position="1"/>
        <end position="18"/>
    </location>
</feature>
<dbReference type="PANTHER" id="PTHR34311">
    <property type="entry name" value="PROTEIN CBG21698-RELATED"/>
    <property type="match status" value="1"/>
</dbReference>
<reference evidence="2" key="1">
    <citation type="submission" date="2022-01" db="EMBL/GenBank/DDBJ databases">
        <title>Genome Sequence Resource for Two Populations of Ditylenchus destructor, the Migratory Endoparasitic Phytonematode.</title>
        <authorList>
            <person name="Zhang H."/>
            <person name="Lin R."/>
            <person name="Xie B."/>
        </authorList>
    </citation>
    <scope>NUCLEOTIDE SEQUENCE</scope>
    <source>
        <strain evidence="2">BazhouSP</strain>
    </source>
</reference>
<protein>
    <recommendedName>
        <fullName evidence="4">Secreted protein</fullName>
    </recommendedName>
</protein>
<evidence type="ECO:0000313" key="2">
    <source>
        <dbReference type="EMBL" id="KAI1706276.1"/>
    </source>
</evidence>
<dbReference type="PANTHER" id="PTHR34311:SF7">
    <property type="entry name" value="NEMATODE SPECIFIC PEPTIDE FAMILY"/>
    <property type="match status" value="1"/>
</dbReference>